<dbReference type="PANTHER" id="PTHR46108">
    <property type="entry name" value="BLUE CHEESE"/>
    <property type="match status" value="1"/>
</dbReference>
<feature type="non-terminal residue" evidence="3">
    <location>
        <position position="1"/>
    </location>
</feature>
<comment type="caution">
    <text evidence="3">The sequence shown here is derived from an EMBL/GenBank/DDBJ whole genome shotgun (WGS) entry which is preliminary data.</text>
</comment>
<keyword evidence="1" id="KW-0853">WD repeat</keyword>
<evidence type="ECO:0000256" key="1">
    <source>
        <dbReference type="ARBA" id="ARBA00022574"/>
    </source>
</evidence>
<dbReference type="PANTHER" id="PTHR46108:SF4">
    <property type="entry name" value="BLUE CHEESE"/>
    <property type="match status" value="1"/>
</dbReference>
<dbReference type="OrthoDB" id="26681at2759"/>
<name>A0A9P6M2E0_9FUNG</name>
<protein>
    <submittedName>
        <fullName evidence="3">WD repeat and FYVE domain-containing protein 3</fullName>
    </submittedName>
</protein>
<reference evidence="3" key="1">
    <citation type="journal article" date="2020" name="Fungal Divers.">
        <title>Resolving the Mortierellaceae phylogeny through synthesis of multi-gene phylogenetics and phylogenomics.</title>
        <authorList>
            <person name="Vandepol N."/>
            <person name="Liber J."/>
            <person name="Desiro A."/>
            <person name="Na H."/>
            <person name="Kennedy M."/>
            <person name="Barry K."/>
            <person name="Grigoriev I.V."/>
            <person name="Miller A.N."/>
            <person name="O'Donnell K."/>
            <person name="Stajich J.E."/>
            <person name="Bonito G."/>
        </authorList>
    </citation>
    <scope>NUCLEOTIDE SEQUENCE</scope>
    <source>
        <strain evidence="3">MES-2147</strain>
    </source>
</reference>
<feature type="region of interest" description="Disordered" evidence="2">
    <location>
        <begin position="11"/>
        <end position="30"/>
    </location>
</feature>
<accession>A0A9P6M2E0</accession>
<dbReference type="InterPro" id="IPR051944">
    <property type="entry name" value="BEACH_domain_protein"/>
</dbReference>
<dbReference type="InterPro" id="IPR016024">
    <property type="entry name" value="ARM-type_fold"/>
</dbReference>
<evidence type="ECO:0000313" key="4">
    <source>
        <dbReference type="Proteomes" id="UP000749646"/>
    </source>
</evidence>
<organism evidence="3 4">
    <name type="scientific">Modicella reniformis</name>
    <dbReference type="NCBI Taxonomy" id="1440133"/>
    <lineage>
        <taxon>Eukaryota</taxon>
        <taxon>Fungi</taxon>
        <taxon>Fungi incertae sedis</taxon>
        <taxon>Mucoromycota</taxon>
        <taxon>Mortierellomycotina</taxon>
        <taxon>Mortierellomycetes</taxon>
        <taxon>Mortierellales</taxon>
        <taxon>Mortierellaceae</taxon>
        <taxon>Modicella</taxon>
    </lineage>
</organism>
<dbReference type="SUPFAM" id="SSF48371">
    <property type="entry name" value="ARM repeat"/>
    <property type="match status" value="1"/>
</dbReference>
<dbReference type="Proteomes" id="UP000749646">
    <property type="component" value="Unassembled WGS sequence"/>
</dbReference>
<sequence length="775" mass="87523">MWRTFVGKFQPLPVPTHHEPQNEQDLESSWDERDTTGIAGMSENATSQVELTKIRDMRKAYIQSKGQENLDEPPLYFRPASPLLAWHRQSDEQRTRQFQIALQLFTSIFGRQVSGQLVTESIHDIKSFAAMASVQLVQAIDSVTQKSLPEKKASVEYMKALRKTETFNALKAIDILSKAPDNLLTILAQQKVHSVLLSAFLTFVEFPSQEFDEPLSQSVASILVISTLTNTLKKLLWRKPAISVLIENDELFALFEVLVIQRSNSLGGDPEELYIWKARALDVIDYVVETTELDIMPYLHSKKCAKLLSDSLGEYLVNGSIDSVHREEGILILRVIVKLIKKSCLMSSMLLDDFKANKIYDTLAMLLVSPPFDEDILTFKYTIISLIEELVFIDKEALAPPEEGTPYQHQDFALPVVGPEHAGALVRNLVACQVLLTALLYPDISNMTLLPGGSNDQEPAPNQFTLTVFSTLLSIIKDHPMNYFLLERLNILSYAIERLDTYYPELQSSVMELFAYVLKDLNYVPFRDLVILSIHFQGTSSPRTTALVCDTVASLLQTSSGFKDVLREVGLIDMFCNMLEELSIVLRETFGSPQFNNRISIVDFGEAFGESKPRKYGIEVVHHFNSIMACLVELLRASRSNIALFQATFRGDLFSLLHYNETREGILRLIVVLIVESYRFILEDKEASIVRSPPSSSSGAVTQKTLSARYQLTQLCEILQSVNRYDFKMKMSILNALNEVFLECPELKDVFREGGGYVSIVSLLIRLEDAYQAID</sequence>
<dbReference type="AlphaFoldDB" id="A0A9P6M2E0"/>
<gene>
    <name evidence="3" type="primary">WDFY3</name>
    <name evidence="3" type="ORF">BGZ65_006399</name>
</gene>
<evidence type="ECO:0000313" key="3">
    <source>
        <dbReference type="EMBL" id="KAF9963028.1"/>
    </source>
</evidence>
<evidence type="ECO:0000256" key="2">
    <source>
        <dbReference type="SAM" id="MobiDB-lite"/>
    </source>
</evidence>
<proteinExistence type="predicted"/>
<keyword evidence="4" id="KW-1185">Reference proteome</keyword>
<dbReference type="EMBL" id="JAAAHW010006330">
    <property type="protein sequence ID" value="KAF9963028.1"/>
    <property type="molecule type" value="Genomic_DNA"/>
</dbReference>